<reference evidence="3 4" key="1">
    <citation type="submission" date="2023-11" db="EMBL/GenBank/DDBJ databases">
        <title>Draft genome sequence of Microbacterium arthrosphaerae JCM 30492.</title>
        <authorList>
            <person name="Zhang G."/>
            <person name="Ding Y."/>
        </authorList>
    </citation>
    <scope>NUCLEOTIDE SEQUENCE [LARGE SCALE GENOMIC DNA]</scope>
    <source>
        <strain evidence="3 4">JCM 30492</strain>
    </source>
</reference>
<gene>
    <name evidence="3" type="ORF">R8Z58_07735</name>
</gene>
<evidence type="ECO:0000313" key="4">
    <source>
        <dbReference type="Proteomes" id="UP001283109"/>
    </source>
</evidence>
<proteinExistence type="predicted"/>
<sequence length="1030" mass="111142">MSITSVVNATTTNLGLVGDRELVAVQTIDVARFTTHIAPIVPGSFVAVSGKGPKNDSNGSGKTSFQSVVTVLLGDPQWRFDINGGAPAVGLLLQAEATGIEGEFFSAERGYIIGVFARRGHHDAHSAVTVWVRLTKAKPHLVARVTPGIVVVDADTDDARYRQADELWTSLGRDGECSARRMGETLYGDAPRCLSFLDTDLRKNAPSLLSEKMTDMSPAAIGDALIGLAGLRHHFDAEQEQRNKLGEHERSLREAQTTHRDRLHTEEAQLEGIRGRERARGHLARGEQMWRLHFAKRLVEVVPLIAEAEVVRADALVATETAERDANAARDDLRAIGDGTELDAAVQSARAEQERAAGELARITGSIEQLRGRLDEVKKRESTLVDEAFGWDGSSVEMAAAALEAAHRRRASAEVSREGAVGAVAKARRQLAEAVEGRTPETASAIDALVAAEVVCAGFADAVDVNEAARMEWEALLWPWRDAIVVRASDLQSAVAAVAGIPGTTLITTDKDDVDAQPVPEGVETTWAIGGFLNRVDQRASVHLDPVYAHDPDVGVITIGQFATPVTGRATRISLAEDAVRDAEQRVSDADTALVRAEQAVGQCEQDEATAKAAAELAKVTDTIKGIDAQIVEKADARTAADTAANDAQSALLSAIGRQAGHQAQLLTARSRVKECEQEVRNCREDAERAAAQISKLNLPYWQFGWGGSVEEAQEALAAQDEAVRALKPDTIRRRASEALREAIVAFGADGALSDDLLGIGNDDQRQRVLEPDNEGVGGNAPSFVDFAMPLQLRLDGTAELDSIVGESIERERAARDLNLGVLEKEVSGMASGLGTLQDMIEQSVEARFDRMRASFDRLSREHGGFGADLVVASRRPETSDAIWRWDVTPQWRRSSGGRLTSYKVTLNGAAHKVASFHLTLAALVAGDESSKIGKVLVIDELGNSLGDVNRKDVLKVMQSVAESEGITILGVCQDSVLDDAASYSRELLWFRHASEHQVYNQPVRAWGFDEFGERVDLIGDAVRSGRPWL</sequence>
<evidence type="ECO:0008006" key="5">
    <source>
        <dbReference type="Google" id="ProtNLM"/>
    </source>
</evidence>
<evidence type="ECO:0000313" key="3">
    <source>
        <dbReference type="EMBL" id="MDW4572666.1"/>
    </source>
</evidence>
<dbReference type="RefSeq" id="WP_318353185.1">
    <property type="nucleotide sequence ID" value="NZ_JAWQEV010000002.1"/>
</dbReference>
<name>A0ABU4H015_9MICO</name>
<feature type="coiled-coil region" evidence="1">
    <location>
        <begin position="666"/>
        <end position="693"/>
    </location>
</feature>
<evidence type="ECO:0000256" key="2">
    <source>
        <dbReference type="SAM" id="MobiDB-lite"/>
    </source>
</evidence>
<protein>
    <recommendedName>
        <fullName evidence="5">Chromosome segregation ATPase</fullName>
    </recommendedName>
</protein>
<feature type="region of interest" description="Disordered" evidence="2">
    <location>
        <begin position="240"/>
        <end position="260"/>
    </location>
</feature>
<accession>A0ABU4H015</accession>
<evidence type="ECO:0000256" key="1">
    <source>
        <dbReference type="SAM" id="Coils"/>
    </source>
</evidence>
<comment type="caution">
    <text evidence="3">The sequence shown here is derived from an EMBL/GenBank/DDBJ whole genome shotgun (WGS) entry which is preliminary data.</text>
</comment>
<organism evidence="3 4">
    <name type="scientific">Microbacterium arthrosphaerae</name>
    <dbReference type="NCBI Taxonomy" id="792652"/>
    <lineage>
        <taxon>Bacteria</taxon>
        <taxon>Bacillati</taxon>
        <taxon>Actinomycetota</taxon>
        <taxon>Actinomycetes</taxon>
        <taxon>Micrococcales</taxon>
        <taxon>Microbacteriaceae</taxon>
        <taxon>Microbacterium</taxon>
    </lineage>
</organism>
<keyword evidence="4" id="KW-1185">Reference proteome</keyword>
<feature type="coiled-coil region" evidence="1">
    <location>
        <begin position="360"/>
        <end position="387"/>
    </location>
</feature>
<dbReference type="EMBL" id="JAWQEV010000002">
    <property type="protein sequence ID" value="MDW4572666.1"/>
    <property type="molecule type" value="Genomic_DNA"/>
</dbReference>
<keyword evidence="1" id="KW-0175">Coiled coil</keyword>
<dbReference type="Proteomes" id="UP001283109">
    <property type="component" value="Unassembled WGS sequence"/>
</dbReference>